<comment type="caution">
    <text evidence="2">The sequence shown here is derived from an EMBL/GenBank/DDBJ whole genome shotgun (WGS) entry which is preliminary data.</text>
</comment>
<evidence type="ECO:0000256" key="1">
    <source>
        <dbReference type="SAM" id="Phobius"/>
    </source>
</evidence>
<protein>
    <submittedName>
        <fullName evidence="2">Uncharacterized protein</fullName>
    </submittedName>
</protein>
<dbReference type="RefSeq" id="WP_158206310.1">
    <property type="nucleotide sequence ID" value="NZ_WSZK01000038.1"/>
</dbReference>
<name>A0A6B0GXZ8_9EURY</name>
<evidence type="ECO:0000313" key="2">
    <source>
        <dbReference type="EMBL" id="MWG36658.1"/>
    </source>
</evidence>
<proteinExistence type="predicted"/>
<sequence>MNEQRLRRFAVGVGVLLLLEGLALAVGVRLTDPSNPWVSPKNDLLLSLDLLVGAVLCWFGRRSEVGEWPSTLGSILLVAVVVHGFRVWEVVAGRSDAFVTSTPLVAVTLVKLVGVGVVFVAFARYRADRRTAERLARGE</sequence>
<dbReference type="EMBL" id="WSZK01000038">
    <property type="protein sequence ID" value="MWG36658.1"/>
    <property type="molecule type" value="Genomic_DNA"/>
</dbReference>
<dbReference type="Proteomes" id="UP000451471">
    <property type="component" value="Unassembled WGS sequence"/>
</dbReference>
<keyword evidence="1" id="KW-1133">Transmembrane helix</keyword>
<feature type="transmembrane region" description="Helical" evidence="1">
    <location>
        <begin position="72"/>
        <end position="92"/>
    </location>
</feature>
<feature type="transmembrane region" description="Helical" evidence="1">
    <location>
        <begin position="44"/>
        <end position="60"/>
    </location>
</feature>
<keyword evidence="3" id="KW-1185">Reference proteome</keyword>
<organism evidence="2 3">
    <name type="scientific">Halomarina oriensis</name>
    <dbReference type="NCBI Taxonomy" id="671145"/>
    <lineage>
        <taxon>Archaea</taxon>
        <taxon>Methanobacteriati</taxon>
        <taxon>Methanobacteriota</taxon>
        <taxon>Stenosarchaea group</taxon>
        <taxon>Halobacteria</taxon>
        <taxon>Halobacteriales</taxon>
        <taxon>Natronomonadaceae</taxon>
        <taxon>Halomarina</taxon>
    </lineage>
</organism>
<feature type="transmembrane region" description="Helical" evidence="1">
    <location>
        <begin position="104"/>
        <end position="125"/>
    </location>
</feature>
<gene>
    <name evidence="2" type="ORF">GQS65_19575</name>
</gene>
<keyword evidence="1" id="KW-0812">Transmembrane</keyword>
<accession>A0A6B0GXZ8</accession>
<dbReference type="AlphaFoldDB" id="A0A6B0GXZ8"/>
<keyword evidence="1" id="KW-0472">Membrane</keyword>
<reference evidence="2 3" key="1">
    <citation type="submission" date="2019-12" db="EMBL/GenBank/DDBJ databases">
        <title>Halocatena pleomorpha gen. nov. sp. nov., an extremely halophilic archaeon of family Halobacteriaceae isolated from saltpan soil.</title>
        <authorList>
            <person name="Pal Y."/>
            <person name="Verma A."/>
            <person name="Krishnamurthi S."/>
            <person name="Kumar P."/>
        </authorList>
    </citation>
    <scope>NUCLEOTIDE SEQUENCE [LARGE SCALE GENOMIC DNA]</scope>
    <source>
        <strain evidence="2 3">JCM 16495</strain>
    </source>
</reference>
<evidence type="ECO:0000313" key="3">
    <source>
        <dbReference type="Proteomes" id="UP000451471"/>
    </source>
</evidence>